<proteinExistence type="predicted"/>
<dbReference type="OrthoDB" id="1864184at2"/>
<sequence>MKKFLKTLVVGLCLFTLLCCALPAAFAADKTSGSKKEENVYAIGMDAQGGICSTVVTYTNLSGKLESTPEQPTMTGYTFDGWYTEPVGGSKVTTSTVFTSDATIYAHWTAKVGTTTVPQPTTQPAATQWQKYVGPALVAGALLTTLLVATMF</sequence>
<evidence type="ECO:0000313" key="3">
    <source>
        <dbReference type="EMBL" id="CUN02883.1"/>
    </source>
</evidence>
<dbReference type="GO" id="GO:0030313">
    <property type="term" value="C:cell envelope"/>
    <property type="evidence" value="ECO:0007669"/>
    <property type="project" value="UniProtKB-SubCell"/>
</dbReference>
<evidence type="ECO:0000256" key="2">
    <source>
        <dbReference type="SAM" id="SignalP"/>
    </source>
</evidence>
<dbReference type="EMBL" id="CYXN01000011">
    <property type="protein sequence ID" value="CUN02883.1"/>
    <property type="molecule type" value="Genomic_DNA"/>
</dbReference>
<dbReference type="InterPro" id="IPR013378">
    <property type="entry name" value="InlB-like_B-rpt"/>
</dbReference>
<feature type="signal peptide" evidence="2">
    <location>
        <begin position="1"/>
        <end position="27"/>
    </location>
</feature>
<evidence type="ECO:0000256" key="1">
    <source>
        <dbReference type="ARBA" id="ARBA00004196"/>
    </source>
</evidence>
<dbReference type="Proteomes" id="UP000095649">
    <property type="component" value="Unassembled WGS sequence"/>
</dbReference>
<dbReference type="AlphaFoldDB" id="A0A173TJ77"/>
<evidence type="ECO:0000313" key="4">
    <source>
        <dbReference type="Proteomes" id="UP000095649"/>
    </source>
</evidence>
<protein>
    <submittedName>
        <fullName evidence="3">Internalin B</fullName>
    </submittedName>
</protein>
<organism evidence="3 4">
    <name type="scientific">Faecalibacterium prausnitzii</name>
    <dbReference type="NCBI Taxonomy" id="853"/>
    <lineage>
        <taxon>Bacteria</taxon>
        <taxon>Bacillati</taxon>
        <taxon>Bacillota</taxon>
        <taxon>Clostridia</taxon>
        <taxon>Eubacteriales</taxon>
        <taxon>Oscillospiraceae</taxon>
        <taxon>Faecalibacterium</taxon>
    </lineage>
</organism>
<gene>
    <name evidence="3" type="primary">inlB</name>
    <name evidence="3" type="ORF">ERS852582_01612</name>
</gene>
<dbReference type="InterPro" id="IPR042229">
    <property type="entry name" value="Listeria/Bacterioides_rpt_sf"/>
</dbReference>
<keyword evidence="2" id="KW-0732">Signal</keyword>
<dbReference type="RefSeq" id="WP_055186074.1">
    <property type="nucleotide sequence ID" value="NZ_CYXN01000011.1"/>
</dbReference>
<dbReference type="Gene3D" id="2.60.40.4270">
    <property type="entry name" value="Listeria-Bacteroides repeat domain"/>
    <property type="match status" value="1"/>
</dbReference>
<feature type="chain" id="PRO_5008012377" evidence="2">
    <location>
        <begin position="28"/>
        <end position="152"/>
    </location>
</feature>
<reference evidence="3 4" key="1">
    <citation type="submission" date="2015-09" db="EMBL/GenBank/DDBJ databases">
        <authorList>
            <consortium name="Pathogen Informatics"/>
        </authorList>
    </citation>
    <scope>NUCLEOTIDE SEQUENCE [LARGE SCALE GENOMIC DNA]</scope>
    <source>
        <strain evidence="3 4">2789STDY5834970</strain>
    </source>
</reference>
<dbReference type="Pfam" id="PF09479">
    <property type="entry name" value="Flg_new"/>
    <property type="match status" value="1"/>
</dbReference>
<comment type="subcellular location">
    <subcellularLocation>
        <location evidence="1">Cell envelope</location>
    </subcellularLocation>
</comment>
<name>A0A173TJ77_9FIRM</name>
<accession>A0A173TJ77</accession>
<dbReference type="NCBIfam" id="TIGR02543">
    <property type="entry name" value="List_Bact_rpt"/>
    <property type="match status" value="1"/>
</dbReference>